<reference evidence="2" key="1">
    <citation type="journal article" date="2020" name="Nature">
        <title>Giant virus diversity and host interactions through global metagenomics.</title>
        <authorList>
            <person name="Schulz F."/>
            <person name="Roux S."/>
            <person name="Paez-Espino D."/>
            <person name="Jungbluth S."/>
            <person name="Walsh D.A."/>
            <person name="Denef V.J."/>
            <person name="McMahon K.D."/>
            <person name="Konstantinidis K.T."/>
            <person name="Eloe-Fadrosh E.A."/>
            <person name="Kyrpides N.C."/>
            <person name="Woyke T."/>
        </authorList>
    </citation>
    <scope>NUCLEOTIDE SEQUENCE</scope>
    <source>
        <strain evidence="2">GVMAG-M-3300009161-36</strain>
    </source>
</reference>
<dbReference type="CDD" id="cd06532">
    <property type="entry name" value="Glyco_transf_25"/>
    <property type="match status" value="1"/>
</dbReference>
<dbReference type="InterPro" id="IPR002654">
    <property type="entry name" value="Glyco_trans_25"/>
</dbReference>
<dbReference type="AlphaFoldDB" id="A0A6C0F286"/>
<dbReference type="Pfam" id="PF01755">
    <property type="entry name" value="Glyco_transf_25"/>
    <property type="match status" value="1"/>
</dbReference>
<name>A0A6C0F286_9ZZZZ</name>
<evidence type="ECO:0000313" key="2">
    <source>
        <dbReference type="EMBL" id="QHT33505.1"/>
    </source>
</evidence>
<accession>A0A6C0F286</accession>
<organism evidence="2">
    <name type="scientific">viral metagenome</name>
    <dbReference type="NCBI Taxonomy" id="1070528"/>
    <lineage>
        <taxon>unclassified sequences</taxon>
        <taxon>metagenomes</taxon>
        <taxon>organismal metagenomes</taxon>
    </lineage>
</organism>
<proteinExistence type="predicted"/>
<dbReference type="EMBL" id="MN738968">
    <property type="protein sequence ID" value="QHT33505.1"/>
    <property type="molecule type" value="Genomic_DNA"/>
</dbReference>
<evidence type="ECO:0000259" key="1">
    <source>
        <dbReference type="Pfam" id="PF01755"/>
    </source>
</evidence>
<protein>
    <recommendedName>
        <fullName evidence="1">Glycosyl transferase family 25 domain-containing protein</fullName>
    </recommendedName>
</protein>
<feature type="domain" description="Glycosyl transferase family 25" evidence="1">
    <location>
        <begin position="51"/>
        <end position="160"/>
    </location>
</feature>
<sequence length="264" mass="30583">MSSSSTFIHSISDIKHCLYINLESRRDRKEHIEEQLTGIGISPIRFNAIKLKNGRIGCSMSHLKCLQIAKQNNWPNVMICEDDLKILNYQAFISHINKFFSIHGNSDNSIKNNWNVLLLAGNNVPPYQKIDDTCIQVSHCQTTTGYIVKQSYYDILISNIKMGVEHLMKTPDQHIVYAIDKFWIKLQKQHTWYMLAPVVAVQREDYSDIEERKTNYENIMKDLDKPHLMHQQHHIQQTQKNNASLLSAIPSLSTIPSMSMMLKK</sequence>